<evidence type="ECO:0000313" key="3">
    <source>
        <dbReference type="EMBL" id="KDN71743.1"/>
    </source>
</evidence>
<dbReference type="InterPro" id="IPR015797">
    <property type="entry name" value="NUDIX_hydrolase-like_dom_sf"/>
</dbReference>
<dbReference type="CDD" id="cd02883">
    <property type="entry name" value="NUDIX_Hydrolase"/>
    <property type="match status" value="1"/>
</dbReference>
<feature type="domain" description="Nudix hydrolase" evidence="2">
    <location>
        <begin position="49"/>
        <end position="200"/>
    </location>
</feature>
<dbReference type="PANTHER" id="PTHR43736:SF1">
    <property type="entry name" value="DIHYDRONEOPTERIN TRIPHOSPHATE DIPHOSPHATASE"/>
    <property type="match status" value="1"/>
</dbReference>
<comment type="caution">
    <text evidence="3">The sequence shown here is derived from an EMBL/GenBank/DDBJ whole genome shotgun (WGS) entry which is preliminary data.</text>
</comment>
<sequence>MATAQQPTTQDPPPPTTTTTTTLAHPASLEPFNLPMRAWLAANGEEATLDGLATSALVFDRRGRVLLLQRAAHDSMPLRWELPGGAVDDADASVLAACARELREEAGLEAVRVVRVVSEGVGKEPGSALTNRTGTLRLRRFAFEVEVLAVPSPPSLGDADEIDVRTDPEEHADHVWAEEEEVRRERVGEKDIPITNAQMASLILDGFRRRREEGCSNGGKAEERLIFLQTHGLA</sequence>
<reference evidence="4" key="1">
    <citation type="journal article" date="2014" name="Genome Announc.">
        <title>Draft genome sequence of Colletotrichum sublineola, a destructive pathogen of cultivated sorghum.</title>
        <authorList>
            <person name="Baroncelli R."/>
            <person name="Sanz-Martin J.M."/>
            <person name="Rech G.E."/>
            <person name="Sukno S.A."/>
            <person name="Thon M.R."/>
        </authorList>
    </citation>
    <scope>NUCLEOTIDE SEQUENCE [LARGE SCALE GENOMIC DNA]</scope>
    <source>
        <strain evidence="4">TX430BB</strain>
    </source>
</reference>
<evidence type="ECO:0000256" key="1">
    <source>
        <dbReference type="SAM" id="MobiDB-lite"/>
    </source>
</evidence>
<dbReference type="HOGENOM" id="CLU_067850_0_0_1"/>
<dbReference type="AlphaFoldDB" id="A0A066XRA0"/>
<dbReference type="InterPro" id="IPR000086">
    <property type="entry name" value="NUDIX_hydrolase_dom"/>
</dbReference>
<protein>
    <submittedName>
        <fullName evidence="3">Putative NUDIX domain-containing protein</fullName>
    </submittedName>
</protein>
<dbReference type="PROSITE" id="PS51462">
    <property type="entry name" value="NUDIX"/>
    <property type="match status" value="1"/>
</dbReference>
<dbReference type="eggNOG" id="ENOG502S8JU">
    <property type="taxonomic scope" value="Eukaryota"/>
</dbReference>
<evidence type="ECO:0000259" key="2">
    <source>
        <dbReference type="PROSITE" id="PS51462"/>
    </source>
</evidence>
<dbReference type="OMA" id="EHQDYVW"/>
<dbReference type="STRING" id="1173701.A0A066XRA0"/>
<organism evidence="3 4">
    <name type="scientific">Colletotrichum sublineola</name>
    <name type="common">Sorghum anthracnose fungus</name>
    <dbReference type="NCBI Taxonomy" id="1173701"/>
    <lineage>
        <taxon>Eukaryota</taxon>
        <taxon>Fungi</taxon>
        <taxon>Dikarya</taxon>
        <taxon>Ascomycota</taxon>
        <taxon>Pezizomycotina</taxon>
        <taxon>Sordariomycetes</taxon>
        <taxon>Hypocreomycetidae</taxon>
        <taxon>Glomerellales</taxon>
        <taxon>Glomerellaceae</taxon>
        <taxon>Colletotrichum</taxon>
        <taxon>Colletotrichum graminicola species complex</taxon>
    </lineage>
</organism>
<feature type="region of interest" description="Disordered" evidence="1">
    <location>
        <begin position="1"/>
        <end position="23"/>
    </location>
</feature>
<dbReference type="EMBL" id="JMSE01000128">
    <property type="protein sequence ID" value="KDN71743.1"/>
    <property type="molecule type" value="Genomic_DNA"/>
</dbReference>
<dbReference type="Proteomes" id="UP000027238">
    <property type="component" value="Unassembled WGS sequence"/>
</dbReference>
<evidence type="ECO:0000313" key="4">
    <source>
        <dbReference type="Proteomes" id="UP000027238"/>
    </source>
</evidence>
<proteinExistence type="predicted"/>
<dbReference type="SUPFAM" id="SSF55811">
    <property type="entry name" value="Nudix"/>
    <property type="match status" value="1"/>
</dbReference>
<dbReference type="PANTHER" id="PTHR43736">
    <property type="entry name" value="ADP-RIBOSE PYROPHOSPHATASE"/>
    <property type="match status" value="1"/>
</dbReference>
<dbReference type="OrthoDB" id="276276at2759"/>
<dbReference type="Gene3D" id="3.90.79.10">
    <property type="entry name" value="Nucleoside Triphosphate Pyrophosphohydrolase"/>
    <property type="match status" value="1"/>
</dbReference>
<accession>A0A066XRA0</accession>
<name>A0A066XRA0_COLSU</name>
<gene>
    <name evidence="3" type="ORF">CSUB01_02639</name>
</gene>
<keyword evidence="4" id="KW-1185">Reference proteome</keyword>
<dbReference type="Pfam" id="PF00293">
    <property type="entry name" value="NUDIX"/>
    <property type="match status" value="1"/>
</dbReference>